<dbReference type="GO" id="GO:0008360">
    <property type="term" value="P:regulation of cell shape"/>
    <property type="evidence" value="ECO:0007669"/>
    <property type="project" value="UniProtKB-KW"/>
</dbReference>
<accession>A0A1G2S588</accession>
<dbReference type="Gene3D" id="3.90.78.10">
    <property type="entry name" value="UDP-N-acetylenolpyruvoylglucosamine reductase, C-terminal domain"/>
    <property type="match status" value="1"/>
</dbReference>
<dbReference type="InterPro" id="IPR016166">
    <property type="entry name" value="FAD-bd_PCMH"/>
</dbReference>
<evidence type="ECO:0000256" key="16">
    <source>
        <dbReference type="HAMAP-Rule" id="MF_00037"/>
    </source>
</evidence>
<organism evidence="18 19">
    <name type="scientific">Candidatus Yonathbacteria bacterium RIFCSPHIGHO2_01_FULL_51_10</name>
    <dbReference type="NCBI Taxonomy" id="1802723"/>
    <lineage>
        <taxon>Bacteria</taxon>
        <taxon>Candidatus Yonathiibacteriota</taxon>
    </lineage>
</organism>
<keyword evidence="5 16" id="KW-0963">Cytoplasm</keyword>
<dbReference type="GO" id="GO:0051301">
    <property type="term" value="P:cell division"/>
    <property type="evidence" value="ECO:0007669"/>
    <property type="project" value="UniProtKB-KW"/>
</dbReference>
<dbReference type="GO" id="GO:0005829">
    <property type="term" value="C:cytosol"/>
    <property type="evidence" value="ECO:0007669"/>
    <property type="project" value="TreeGrafter"/>
</dbReference>
<protein>
    <recommendedName>
        <fullName evidence="16">UDP-N-acetylenolpyruvoylglucosamine reductase</fullName>
        <ecNumber evidence="16">1.3.1.98</ecNumber>
    </recommendedName>
    <alternativeName>
        <fullName evidence="16">UDP-N-acetylmuramate dehydrogenase</fullName>
    </alternativeName>
</protein>
<dbReference type="Pfam" id="PF02873">
    <property type="entry name" value="MurB_C"/>
    <property type="match status" value="1"/>
</dbReference>
<gene>
    <name evidence="16" type="primary">murB</name>
    <name evidence="18" type="ORF">A2675_01445</name>
</gene>
<dbReference type="UniPathway" id="UPA00219"/>
<keyword evidence="14 16" id="KW-0961">Cell wall biogenesis/degradation</keyword>
<evidence type="ECO:0000256" key="7">
    <source>
        <dbReference type="ARBA" id="ARBA00022630"/>
    </source>
</evidence>
<dbReference type="GO" id="GO:0009252">
    <property type="term" value="P:peptidoglycan biosynthetic process"/>
    <property type="evidence" value="ECO:0007669"/>
    <property type="project" value="UniProtKB-UniRule"/>
</dbReference>
<comment type="similarity">
    <text evidence="16">Belongs to the MurB family.</text>
</comment>
<dbReference type="EMBL" id="MHUS01000040">
    <property type="protein sequence ID" value="OHA79888.1"/>
    <property type="molecule type" value="Genomic_DNA"/>
</dbReference>
<keyword evidence="10 16" id="KW-0133">Cell shape</keyword>
<dbReference type="PANTHER" id="PTHR21071">
    <property type="entry name" value="UDP-N-ACETYLENOLPYRUVOYLGLUCOSAMINE REDUCTASE"/>
    <property type="match status" value="1"/>
</dbReference>
<dbReference type="InterPro" id="IPR016167">
    <property type="entry name" value="FAD-bd_PCMH_sub1"/>
</dbReference>
<keyword evidence="11 16" id="KW-0573">Peptidoglycan synthesis</keyword>
<dbReference type="Gene3D" id="3.30.43.10">
    <property type="entry name" value="Uridine Diphospho-n-acetylenolpyruvylglucosamine Reductase, domain 2"/>
    <property type="match status" value="1"/>
</dbReference>
<evidence type="ECO:0000256" key="5">
    <source>
        <dbReference type="ARBA" id="ARBA00022490"/>
    </source>
</evidence>
<dbReference type="EC" id="1.3.1.98" evidence="16"/>
<comment type="catalytic activity">
    <reaction evidence="15 16">
        <text>UDP-N-acetyl-alpha-D-muramate + NADP(+) = UDP-N-acetyl-3-O-(1-carboxyvinyl)-alpha-D-glucosamine + NADPH + H(+)</text>
        <dbReference type="Rhea" id="RHEA:12248"/>
        <dbReference type="ChEBI" id="CHEBI:15378"/>
        <dbReference type="ChEBI" id="CHEBI:57783"/>
        <dbReference type="ChEBI" id="CHEBI:58349"/>
        <dbReference type="ChEBI" id="CHEBI:68483"/>
        <dbReference type="ChEBI" id="CHEBI:70757"/>
        <dbReference type="EC" id="1.3.1.98"/>
    </reaction>
</comment>
<dbReference type="Proteomes" id="UP000176997">
    <property type="component" value="Unassembled WGS sequence"/>
</dbReference>
<dbReference type="PROSITE" id="PS51387">
    <property type="entry name" value="FAD_PCMH"/>
    <property type="match status" value="1"/>
</dbReference>
<proteinExistence type="inferred from homology"/>
<feature type="domain" description="FAD-binding PCMH-type" evidence="17">
    <location>
        <begin position="16"/>
        <end position="186"/>
    </location>
</feature>
<dbReference type="NCBIfam" id="TIGR00179">
    <property type="entry name" value="murB"/>
    <property type="match status" value="1"/>
</dbReference>
<feature type="active site" evidence="16">
    <location>
        <position position="332"/>
    </location>
</feature>
<dbReference type="Pfam" id="PF01565">
    <property type="entry name" value="FAD_binding_4"/>
    <property type="match status" value="1"/>
</dbReference>
<dbReference type="HAMAP" id="MF_00037">
    <property type="entry name" value="MurB"/>
    <property type="match status" value="1"/>
</dbReference>
<dbReference type="NCBIfam" id="NF000755">
    <property type="entry name" value="PRK00046.1"/>
    <property type="match status" value="1"/>
</dbReference>
<evidence type="ECO:0000256" key="11">
    <source>
        <dbReference type="ARBA" id="ARBA00022984"/>
    </source>
</evidence>
<evidence type="ECO:0000256" key="1">
    <source>
        <dbReference type="ARBA" id="ARBA00001974"/>
    </source>
</evidence>
<comment type="subcellular location">
    <subcellularLocation>
        <location evidence="3 16">Cytoplasm</location>
    </subcellularLocation>
</comment>
<evidence type="ECO:0000256" key="10">
    <source>
        <dbReference type="ARBA" id="ARBA00022960"/>
    </source>
</evidence>
<dbReference type="SUPFAM" id="SSF56176">
    <property type="entry name" value="FAD-binding/transporter-associated domain-like"/>
    <property type="match status" value="1"/>
</dbReference>
<evidence type="ECO:0000256" key="12">
    <source>
        <dbReference type="ARBA" id="ARBA00023002"/>
    </source>
</evidence>
<keyword evidence="13 16" id="KW-0131">Cell cycle</keyword>
<sequence length="345" mass="37827">MKLQENIPLATFTTMRTGGPARYFFSAQSEKDVREAVQFAREQALPVFVLGGGSNILVSDEGFDGVVIKNEVRGVAYEEAEGKIRITAGAGEVWEDLVADTVARGLYGLENLSLIPGTVGAAPIQNINAYGAQASDTIDSVTVFDTESMSIRTLSREECKFEYRDSLFKKKKQLVVVRVVFSLAREGTVNYSYKDLEKYFSRKNMSAPTLAQVRDAVVAIRTGKLPNVRTIGTAGSFFVHSIVSESDAEKVRREFPELLTVPYGNGTVKVIAGRLLDILGWKGVRQGNVGTHSTHALAVVNYGTDNAQEVYDFAQQMKKDAKTKTGVDLNFEVNLVGNFVDKDEV</sequence>
<dbReference type="NCBIfam" id="NF010478">
    <property type="entry name" value="PRK13903.1"/>
    <property type="match status" value="1"/>
</dbReference>
<keyword evidence="6 16" id="KW-0132">Cell division</keyword>
<evidence type="ECO:0000256" key="8">
    <source>
        <dbReference type="ARBA" id="ARBA00022827"/>
    </source>
</evidence>
<reference evidence="18 19" key="1">
    <citation type="journal article" date="2016" name="Nat. Commun.">
        <title>Thousands of microbial genomes shed light on interconnected biogeochemical processes in an aquifer system.</title>
        <authorList>
            <person name="Anantharaman K."/>
            <person name="Brown C.T."/>
            <person name="Hug L.A."/>
            <person name="Sharon I."/>
            <person name="Castelle C.J."/>
            <person name="Probst A.J."/>
            <person name="Thomas B.C."/>
            <person name="Singh A."/>
            <person name="Wilkins M.J."/>
            <person name="Karaoz U."/>
            <person name="Brodie E.L."/>
            <person name="Williams K.H."/>
            <person name="Hubbard S.S."/>
            <person name="Banfield J.F."/>
        </authorList>
    </citation>
    <scope>NUCLEOTIDE SEQUENCE [LARGE SCALE GENOMIC DNA]</scope>
</reference>
<keyword evidence="12 16" id="KW-0560">Oxidoreductase</keyword>
<evidence type="ECO:0000256" key="15">
    <source>
        <dbReference type="ARBA" id="ARBA00048914"/>
    </source>
</evidence>
<dbReference type="InterPro" id="IPR006094">
    <property type="entry name" value="Oxid_FAD_bind_N"/>
</dbReference>
<comment type="caution">
    <text evidence="18">The sequence shown here is derived from an EMBL/GenBank/DDBJ whole genome shotgun (WGS) entry which is preliminary data.</text>
</comment>
<dbReference type="PANTHER" id="PTHR21071:SF4">
    <property type="entry name" value="UDP-N-ACETYLENOLPYRUVOYLGLUCOSAMINE REDUCTASE"/>
    <property type="match status" value="1"/>
</dbReference>
<evidence type="ECO:0000256" key="14">
    <source>
        <dbReference type="ARBA" id="ARBA00023316"/>
    </source>
</evidence>
<name>A0A1G2S588_9BACT</name>
<dbReference type="InterPro" id="IPR036635">
    <property type="entry name" value="MurB_C_sf"/>
</dbReference>
<evidence type="ECO:0000256" key="3">
    <source>
        <dbReference type="ARBA" id="ARBA00004496"/>
    </source>
</evidence>
<evidence type="ECO:0000313" key="19">
    <source>
        <dbReference type="Proteomes" id="UP000176997"/>
    </source>
</evidence>
<evidence type="ECO:0000256" key="2">
    <source>
        <dbReference type="ARBA" id="ARBA00003921"/>
    </source>
</evidence>
<evidence type="ECO:0000313" key="18">
    <source>
        <dbReference type="EMBL" id="OHA79888.1"/>
    </source>
</evidence>
<dbReference type="InterPro" id="IPR036318">
    <property type="entry name" value="FAD-bd_PCMH-like_sf"/>
</dbReference>
<dbReference type="STRING" id="1802723.A2675_01445"/>
<feature type="active site" description="Proton donor" evidence="16">
    <location>
        <position position="236"/>
    </location>
</feature>
<dbReference type="InterPro" id="IPR011601">
    <property type="entry name" value="MurB_C"/>
</dbReference>
<keyword evidence="7 16" id="KW-0285">Flavoprotein</keyword>
<dbReference type="GO" id="GO:0071555">
    <property type="term" value="P:cell wall organization"/>
    <property type="evidence" value="ECO:0007669"/>
    <property type="project" value="UniProtKB-KW"/>
</dbReference>
<dbReference type="AlphaFoldDB" id="A0A1G2S588"/>
<evidence type="ECO:0000259" key="17">
    <source>
        <dbReference type="PROSITE" id="PS51387"/>
    </source>
</evidence>
<evidence type="ECO:0000256" key="6">
    <source>
        <dbReference type="ARBA" id="ARBA00022618"/>
    </source>
</evidence>
<comment type="function">
    <text evidence="2 16">Cell wall formation.</text>
</comment>
<comment type="pathway">
    <text evidence="4 16">Cell wall biogenesis; peptidoglycan biosynthesis.</text>
</comment>
<dbReference type="InterPro" id="IPR003170">
    <property type="entry name" value="MurB"/>
</dbReference>
<comment type="cofactor">
    <cofactor evidence="1 16">
        <name>FAD</name>
        <dbReference type="ChEBI" id="CHEBI:57692"/>
    </cofactor>
</comment>
<dbReference type="GO" id="GO:0008762">
    <property type="term" value="F:UDP-N-acetylmuramate dehydrogenase activity"/>
    <property type="evidence" value="ECO:0007669"/>
    <property type="project" value="UniProtKB-UniRule"/>
</dbReference>
<evidence type="ECO:0000256" key="9">
    <source>
        <dbReference type="ARBA" id="ARBA00022857"/>
    </source>
</evidence>
<keyword evidence="8 16" id="KW-0274">FAD</keyword>
<dbReference type="SUPFAM" id="SSF56194">
    <property type="entry name" value="Uridine diphospho-N-Acetylenolpyruvylglucosamine reductase, MurB, C-terminal domain"/>
    <property type="match status" value="1"/>
</dbReference>
<dbReference type="GO" id="GO:0071949">
    <property type="term" value="F:FAD binding"/>
    <property type="evidence" value="ECO:0007669"/>
    <property type="project" value="InterPro"/>
</dbReference>
<evidence type="ECO:0000256" key="13">
    <source>
        <dbReference type="ARBA" id="ARBA00023306"/>
    </source>
</evidence>
<keyword evidence="9 16" id="KW-0521">NADP</keyword>
<dbReference type="Gene3D" id="3.30.465.10">
    <property type="match status" value="1"/>
</dbReference>
<dbReference type="InterPro" id="IPR016169">
    <property type="entry name" value="FAD-bd_PCMH_sub2"/>
</dbReference>
<feature type="active site" evidence="16">
    <location>
        <position position="164"/>
    </location>
</feature>
<evidence type="ECO:0000256" key="4">
    <source>
        <dbReference type="ARBA" id="ARBA00004752"/>
    </source>
</evidence>